<dbReference type="PANTHER" id="PTHR12864">
    <property type="entry name" value="RAN BINDING PROTEIN 9-RELATED"/>
    <property type="match status" value="1"/>
</dbReference>
<evidence type="ECO:0000256" key="1">
    <source>
        <dbReference type="SAM" id="MobiDB-lite"/>
    </source>
</evidence>
<dbReference type="SMART" id="SM00668">
    <property type="entry name" value="CTLH"/>
    <property type="match status" value="1"/>
</dbReference>
<dbReference type="VEuPathDB" id="FungiDB:YALI1_F15449g"/>
<dbReference type="PROSITE" id="PS50896">
    <property type="entry name" value="LISH"/>
    <property type="match status" value="1"/>
</dbReference>
<feature type="compositionally biased region" description="Low complexity" evidence="1">
    <location>
        <begin position="56"/>
        <end position="81"/>
    </location>
</feature>
<evidence type="ECO:0000313" key="4">
    <source>
        <dbReference type="EMBL" id="AOW07010.1"/>
    </source>
</evidence>
<dbReference type="eggNOG" id="KOG1477">
    <property type="taxonomic scope" value="Eukaryota"/>
</dbReference>
<dbReference type="InterPro" id="IPR013144">
    <property type="entry name" value="CRA_dom"/>
</dbReference>
<evidence type="ECO:0000313" key="5">
    <source>
        <dbReference type="Proteomes" id="UP000182444"/>
    </source>
</evidence>
<dbReference type="Pfam" id="PF00622">
    <property type="entry name" value="SPRY"/>
    <property type="match status" value="1"/>
</dbReference>
<dbReference type="VEuPathDB" id="FungiDB:YALI0_F11693g"/>
<evidence type="ECO:0000259" key="2">
    <source>
        <dbReference type="PROSITE" id="PS50188"/>
    </source>
</evidence>
<gene>
    <name evidence="4" type="ORF">YALI1_F15449g</name>
</gene>
<protein>
    <recommendedName>
        <fullName evidence="6">Ran-binding protein 9</fullName>
    </recommendedName>
</protein>
<dbReference type="SMART" id="SM00449">
    <property type="entry name" value="SPRY"/>
    <property type="match status" value="1"/>
</dbReference>
<dbReference type="RefSeq" id="XP_505298.3">
    <property type="nucleotide sequence ID" value="XM_505298.3"/>
</dbReference>
<dbReference type="InterPro" id="IPR043136">
    <property type="entry name" value="B30.2/SPRY_sf"/>
</dbReference>
<dbReference type="InterPro" id="IPR024964">
    <property type="entry name" value="CTLH/CRA"/>
</dbReference>
<dbReference type="AlphaFoldDB" id="A0A1D8NMY5"/>
<dbReference type="GeneID" id="2908632"/>
<name>A0A1D8NMY5_YARLL</name>
<evidence type="ECO:0008006" key="6">
    <source>
        <dbReference type="Google" id="ProtNLM"/>
    </source>
</evidence>
<organism evidence="4 5">
    <name type="scientific">Yarrowia lipolytica</name>
    <name type="common">Candida lipolytica</name>
    <dbReference type="NCBI Taxonomy" id="4952"/>
    <lineage>
        <taxon>Eukaryota</taxon>
        <taxon>Fungi</taxon>
        <taxon>Dikarya</taxon>
        <taxon>Ascomycota</taxon>
        <taxon>Saccharomycotina</taxon>
        <taxon>Dipodascomycetes</taxon>
        <taxon>Dipodascales</taxon>
        <taxon>Dipodascales incertae sedis</taxon>
        <taxon>Yarrowia</taxon>
    </lineage>
</organism>
<dbReference type="SMART" id="SM00757">
    <property type="entry name" value="CRA"/>
    <property type="match status" value="1"/>
</dbReference>
<dbReference type="Gene3D" id="2.60.120.920">
    <property type="match status" value="1"/>
</dbReference>
<evidence type="ECO:0000259" key="3">
    <source>
        <dbReference type="PROSITE" id="PS50897"/>
    </source>
</evidence>
<dbReference type="Proteomes" id="UP000182444">
    <property type="component" value="Chromosome 1F"/>
</dbReference>
<dbReference type="InterPro" id="IPR050618">
    <property type="entry name" value="Ubq-SigPath_Reg"/>
</dbReference>
<dbReference type="Pfam" id="PF10607">
    <property type="entry name" value="CTLH"/>
    <property type="match status" value="1"/>
</dbReference>
<feature type="domain" description="B30.2/SPRY" evidence="2">
    <location>
        <begin position="96"/>
        <end position="289"/>
    </location>
</feature>
<dbReference type="PROSITE" id="PS50188">
    <property type="entry name" value="B302_SPRY"/>
    <property type="match status" value="1"/>
</dbReference>
<feature type="region of interest" description="Disordered" evidence="1">
    <location>
        <begin position="49"/>
        <end position="90"/>
    </location>
</feature>
<accession>A0A1D8NMY5</accession>
<dbReference type="InterPro" id="IPR003877">
    <property type="entry name" value="SPRY_dom"/>
</dbReference>
<dbReference type="PROSITE" id="PS50897">
    <property type="entry name" value="CTLH"/>
    <property type="match status" value="1"/>
</dbReference>
<dbReference type="InterPro" id="IPR013320">
    <property type="entry name" value="ConA-like_dom_sf"/>
</dbReference>
<feature type="region of interest" description="Disordered" evidence="1">
    <location>
        <begin position="368"/>
        <end position="387"/>
    </location>
</feature>
<reference evidence="4 5" key="1">
    <citation type="journal article" date="2016" name="PLoS ONE">
        <title>Sequence Assembly of Yarrowia lipolytica Strain W29/CLIB89 Shows Transposable Element Diversity.</title>
        <authorList>
            <person name="Magnan C."/>
            <person name="Yu J."/>
            <person name="Chang I."/>
            <person name="Jahn E."/>
            <person name="Kanomata Y."/>
            <person name="Wu J."/>
            <person name="Zeller M."/>
            <person name="Oakes M."/>
            <person name="Baldi P."/>
            <person name="Sandmeyer S."/>
        </authorList>
    </citation>
    <scope>NUCLEOTIDE SEQUENCE [LARGE SCALE GENOMIC DNA]</scope>
    <source>
        <strain evidence="5">CLIB89(W29)</strain>
    </source>
</reference>
<dbReference type="InterPro" id="IPR006595">
    <property type="entry name" value="CTLH_C"/>
</dbReference>
<dbReference type="InterPro" id="IPR006594">
    <property type="entry name" value="LisH"/>
</dbReference>
<feature type="domain" description="CTLH" evidence="3">
    <location>
        <begin position="398"/>
        <end position="455"/>
    </location>
</feature>
<dbReference type="InterPro" id="IPR001870">
    <property type="entry name" value="B30.2/SPRY"/>
</dbReference>
<sequence>MTDAKPHNPKWIPEYLLETAFSERYGYTEDDVAQAASVSGDLSFLRGWNGPHKTRNTSTNTSTSTSNGNAGNADNADNGGAKATDTSCPAPVSSANMLELHQQQDHKPISLPKLPTMWIPAVDSINCIRDELEIDTETGDDDGKDENVVYKSDAPIPRGCGVYYYEVEILSASKDSAVCMGFCKTSAPLTKPPGFETESWGYHSDYGNVMCCQGTSKDYGPSFNQPGDVVGCCINFKKREAFFTKNGMPLTKAFSDLPSDPLYPAIGVKKKSTNSPGARIKANFGGSGPFVFDIKQYVLKQKHETQKRIESSTKVPAHAARNAFQEKQLAQGNLNPLINNLVMSYLTHVGYVDTAEALYRDVCRDQDMQDEGTGGGDVSMEPPSDEGLKSLASYLSPDITIRHQIRGLILSGDIDGAMALVEEHYPTVFESQDMVLFQLKCRKFVELLQANEVIEAVEYGRELKMEYANDPRPQVQDLLRHAFSLIAYDSDQVNEELDTVKSREELWEQLSSAILVAHGRSPVAPLKRIVQHTRQMIKVLGESGNDTASFLNVTRDFM</sequence>
<dbReference type="OMA" id="GQGETFH"/>
<dbReference type="KEGG" id="yli:2908632"/>
<proteinExistence type="predicted"/>
<dbReference type="EMBL" id="CP017558">
    <property type="protein sequence ID" value="AOW07010.1"/>
    <property type="molecule type" value="Genomic_DNA"/>
</dbReference>
<dbReference type="SUPFAM" id="SSF49899">
    <property type="entry name" value="Concanavalin A-like lectins/glucanases"/>
    <property type="match status" value="1"/>
</dbReference>